<feature type="transmembrane region" description="Helical" evidence="6">
    <location>
        <begin position="38"/>
        <end position="57"/>
    </location>
</feature>
<comment type="similarity">
    <text evidence="2 6">Belongs to the 4-toluene sulfonate uptake permease (TSUP) (TC 2.A.102) family.</text>
</comment>
<name>A0A934JUZ8_9BACT</name>
<dbReference type="InterPro" id="IPR002781">
    <property type="entry name" value="TM_pro_TauE-like"/>
</dbReference>
<keyword evidence="5 6" id="KW-0472">Membrane</keyword>
<dbReference type="AlphaFoldDB" id="A0A934JUZ8"/>
<dbReference type="GO" id="GO:0005886">
    <property type="term" value="C:plasma membrane"/>
    <property type="evidence" value="ECO:0007669"/>
    <property type="project" value="UniProtKB-SubCell"/>
</dbReference>
<evidence type="ECO:0000313" key="8">
    <source>
        <dbReference type="Proteomes" id="UP000606991"/>
    </source>
</evidence>
<evidence type="ECO:0000256" key="6">
    <source>
        <dbReference type="RuleBase" id="RU363041"/>
    </source>
</evidence>
<dbReference type="EMBL" id="JAEKNS010000025">
    <property type="protein sequence ID" value="MBJ7593560.1"/>
    <property type="molecule type" value="Genomic_DNA"/>
</dbReference>
<evidence type="ECO:0000256" key="5">
    <source>
        <dbReference type="ARBA" id="ARBA00023136"/>
    </source>
</evidence>
<evidence type="ECO:0000256" key="2">
    <source>
        <dbReference type="ARBA" id="ARBA00009142"/>
    </source>
</evidence>
<comment type="caution">
    <text evidence="7">The sequence shown here is derived from an EMBL/GenBank/DDBJ whole genome shotgun (WGS) entry which is preliminary data.</text>
</comment>
<dbReference type="Pfam" id="PF01925">
    <property type="entry name" value="TauE"/>
    <property type="match status" value="2"/>
</dbReference>
<gene>
    <name evidence="7" type="ORF">JF886_01655</name>
</gene>
<keyword evidence="3 6" id="KW-0812">Transmembrane</keyword>
<protein>
    <recommendedName>
        <fullName evidence="6">Probable membrane transporter protein</fullName>
    </recommendedName>
</protein>
<dbReference type="PANTHER" id="PTHR43701">
    <property type="entry name" value="MEMBRANE TRANSPORTER PROTEIN MJ0441-RELATED"/>
    <property type="match status" value="1"/>
</dbReference>
<dbReference type="RefSeq" id="WP_337308949.1">
    <property type="nucleotide sequence ID" value="NZ_JAEKNS010000025.1"/>
</dbReference>
<evidence type="ECO:0000313" key="7">
    <source>
        <dbReference type="EMBL" id="MBJ7593560.1"/>
    </source>
</evidence>
<feature type="transmembrane region" description="Helical" evidence="6">
    <location>
        <begin position="194"/>
        <end position="212"/>
    </location>
</feature>
<dbReference type="Proteomes" id="UP000606991">
    <property type="component" value="Unassembled WGS sequence"/>
</dbReference>
<feature type="transmembrane region" description="Helical" evidence="6">
    <location>
        <begin position="91"/>
        <end position="108"/>
    </location>
</feature>
<feature type="transmembrane region" description="Helical" evidence="6">
    <location>
        <begin position="170"/>
        <end position="188"/>
    </location>
</feature>
<organism evidence="7 8">
    <name type="scientific">Candidatus Aeolococcus gillhamiae</name>
    <dbReference type="NCBI Taxonomy" id="3127015"/>
    <lineage>
        <taxon>Bacteria</taxon>
        <taxon>Bacillati</taxon>
        <taxon>Candidatus Dormiibacterota</taxon>
        <taxon>Candidatus Dormibacteria</taxon>
        <taxon>Candidatus Aeolococcales</taxon>
        <taxon>Candidatus Aeolococcaceae</taxon>
        <taxon>Candidatus Aeolococcus</taxon>
    </lineage>
</organism>
<dbReference type="InterPro" id="IPR051598">
    <property type="entry name" value="TSUP/Inactive_protease-like"/>
</dbReference>
<comment type="subcellular location">
    <subcellularLocation>
        <location evidence="6">Cell membrane</location>
        <topology evidence="6">Multi-pass membrane protein</topology>
    </subcellularLocation>
    <subcellularLocation>
        <location evidence="1">Membrane</location>
        <topology evidence="1">Multi-pass membrane protein</topology>
    </subcellularLocation>
</comment>
<reference evidence="7 8" key="1">
    <citation type="submission" date="2020-10" db="EMBL/GenBank/DDBJ databases">
        <title>Ca. Dormibacterota MAGs.</title>
        <authorList>
            <person name="Montgomery K."/>
        </authorList>
    </citation>
    <scope>NUCLEOTIDE SEQUENCE [LARGE SCALE GENOMIC DNA]</scope>
    <source>
        <strain evidence="7">SC8812_S17_18</strain>
    </source>
</reference>
<feature type="transmembrane region" description="Helical" evidence="6">
    <location>
        <begin position="64"/>
        <end position="85"/>
    </location>
</feature>
<proteinExistence type="inferred from homology"/>
<feature type="transmembrane region" description="Helical" evidence="6">
    <location>
        <begin position="115"/>
        <end position="132"/>
    </location>
</feature>
<evidence type="ECO:0000256" key="4">
    <source>
        <dbReference type="ARBA" id="ARBA00022989"/>
    </source>
</evidence>
<sequence length="224" mass="22098">MNRHTATGTSLFAIVPVAVVGSATYALAPGGKFDGPASALLVAGSLTGALIGVSLSAKFTDHGLRLTFAIVSGLLGARLIVPLGLGAGSKALTLTLGAVITLVLLGFFGGVLSGLLGIGGSGVLVAVMVITLGTEQALAQGIALTAVIPTALVGAAAYRRRGQVAVRPGITAGLVGAAVAVPASTIALAVPSTVLRAVFGAFLLLMAARTLVRQRRTRRALATA</sequence>
<evidence type="ECO:0000256" key="3">
    <source>
        <dbReference type="ARBA" id="ARBA00022692"/>
    </source>
</evidence>
<evidence type="ECO:0000256" key="1">
    <source>
        <dbReference type="ARBA" id="ARBA00004141"/>
    </source>
</evidence>
<accession>A0A934JUZ8</accession>
<keyword evidence="6" id="KW-1003">Cell membrane</keyword>
<feature type="transmembrane region" description="Helical" evidence="6">
    <location>
        <begin position="138"/>
        <end position="158"/>
    </location>
</feature>
<keyword evidence="4 6" id="KW-1133">Transmembrane helix</keyword>
<dbReference type="PANTHER" id="PTHR43701:SF2">
    <property type="entry name" value="MEMBRANE TRANSPORTER PROTEIN YJNA-RELATED"/>
    <property type="match status" value="1"/>
</dbReference>